<keyword evidence="3" id="KW-1185">Reference proteome</keyword>
<dbReference type="GO" id="GO:0004143">
    <property type="term" value="F:ATP-dependent diacylglycerol kinase activity"/>
    <property type="evidence" value="ECO:0007669"/>
    <property type="project" value="InterPro"/>
</dbReference>
<dbReference type="PANTHER" id="PTHR31303">
    <property type="entry name" value="CTP-DEPENDENT DIACYLGLYCEROL KINASE 1"/>
    <property type="match status" value="1"/>
</dbReference>
<dbReference type="OrthoDB" id="5673at2759"/>
<dbReference type="GO" id="GO:0005789">
    <property type="term" value="C:endoplasmic reticulum membrane"/>
    <property type="evidence" value="ECO:0007669"/>
    <property type="project" value="TreeGrafter"/>
</dbReference>
<dbReference type="EMBL" id="CAJVPK010000083">
    <property type="protein sequence ID" value="CAG8445050.1"/>
    <property type="molecule type" value="Genomic_DNA"/>
</dbReference>
<feature type="transmembrane region" description="Helical" evidence="1">
    <location>
        <begin position="95"/>
        <end position="114"/>
    </location>
</feature>
<dbReference type="Proteomes" id="UP000789706">
    <property type="component" value="Unassembled WGS sequence"/>
</dbReference>
<evidence type="ECO:0000313" key="3">
    <source>
        <dbReference type="Proteomes" id="UP000789706"/>
    </source>
</evidence>
<protein>
    <submittedName>
        <fullName evidence="2">10296_t:CDS:1</fullName>
    </submittedName>
</protein>
<keyword evidence="1" id="KW-0812">Transmembrane</keyword>
<comment type="caution">
    <text evidence="2">The sequence shown here is derived from an EMBL/GenBank/DDBJ whole genome shotgun (WGS) entry which is preliminary data.</text>
</comment>
<evidence type="ECO:0000313" key="2">
    <source>
        <dbReference type="EMBL" id="CAG8445050.1"/>
    </source>
</evidence>
<dbReference type="GO" id="GO:0006654">
    <property type="term" value="P:phosphatidic acid biosynthetic process"/>
    <property type="evidence" value="ECO:0007669"/>
    <property type="project" value="TreeGrafter"/>
</dbReference>
<keyword evidence="1" id="KW-0472">Membrane</keyword>
<keyword evidence="1" id="KW-1133">Transmembrane helix</keyword>
<dbReference type="Pfam" id="PF01148">
    <property type="entry name" value="CTP_transf_1"/>
    <property type="match status" value="1"/>
</dbReference>
<feature type="transmembrane region" description="Helical" evidence="1">
    <location>
        <begin position="39"/>
        <end position="56"/>
    </location>
</feature>
<dbReference type="AlphaFoldDB" id="A0A9N8YQ42"/>
<name>A0A9N8YQ42_9GLOM</name>
<feature type="transmembrane region" description="Helical" evidence="1">
    <location>
        <begin position="62"/>
        <end position="83"/>
    </location>
</feature>
<dbReference type="PANTHER" id="PTHR31303:SF1">
    <property type="entry name" value="CTP-DEPENDENT DIACYLGLYCEROL KINASE 1"/>
    <property type="match status" value="1"/>
</dbReference>
<evidence type="ECO:0000256" key="1">
    <source>
        <dbReference type="SAM" id="Phobius"/>
    </source>
</evidence>
<proteinExistence type="predicted"/>
<organism evidence="2 3">
    <name type="scientific">Diversispora eburnea</name>
    <dbReference type="NCBI Taxonomy" id="1213867"/>
    <lineage>
        <taxon>Eukaryota</taxon>
        <taxon>Fungi</taxon>
        <taxon>Fungi incertae sedis</taxon>
        <taxon>Mucoromycota</taxon>
        <taxon>Glomeromycotina</taxon>
        <taxon>Glomeromycetes</taxon>
        <taxon>Diversisporales</taxon>
        <taxon>Diversisporaceae</taxon>
        <taxon>Diversispora</taxon>
    </lineage>
</organism>
<dbReference type="InterPro" id="IPR037997">
    <property type="entry name" value="Dgk1-like"/>
</dbReference>
<accession>A0A9N8YQ42</accession>
<gene>
    <name evidence="2" type="ORF">DEBURN_LOCUS1734</name>
</gene>
<reference evidence="2" key="1">
    <citation type="submission" date="2021-06" db="EMBL/GenBank/DDBJ databases">
        <authorList>
            <person name="Kallberg Y."/>
            <person name="Tangrot J."/>
            <person name="Rosling A."/>
        </authorList>
    </citation>
    <scope>NUCLEOTIDE SEQUENCE</scope>
    <source>
        <strain evidence="2">AZ414A</strain>
    </source>
</reference>
<sequence length="213" mass="24022">MALHRNIIQKKPKFKNQAINDLYIKVVGFLMRESEKNKINGVIYYLAGCISVLTIFPKDIAIMSIIILSWCDTAASFFGRKFGHHTYKFKNGKSLAGTIGAIMIGFLAALLFWGKKTSNYHHHQNQSSIIIMESNNLESNNLNNIQLNIQSNNKILETNMINEERSWIPEKSIFSLPLLSLLTGIIGGISELIDIWGLDDNFVLPLASGNIFY</sequence>